<keyword evidence="6" id="KW-1185">Reference proteome</keyword>
<keyword evidence="3" id="KW-0411">Iron-sulfur</keyword>
<evidence type="ECO:0000256" key="1">
    <source>
        <dbReference type="ARBA" id="ARBA00022723"/>
    </source>
</evidence>
<keyword evidence="2" id="KW-0408">Iron</keyword>
<dbReference type="GO" id="GO:0046872">
    <property type="term" value="F:metal ion binding"/>
    <property type="evidence" value="ECO:0007669"/>
    <property type="project" value="UniProtKB-KW"/>
</dbReference>
<dbReference type="PROSITE" id="PS00198">
    <property type="entry name" value="4FE4S_FER_1"/>
    <property type="match status" value="1"/>
</dbReference>
<accession>G7V697</accession>
<feature type="domain" description="4Fe-4S ferredoxin-type" evidence="4">
    <location>
        <begin position="148"/>
        <end position="177"/>
    </location>
</feature>
<dbReference type="InterPro" id="IPR017900">
    <property type="entry name" value="4Fe4S_Fe_S_CS"/>
</dbReference>
<dbReference type="PANTHER" id="PTHR42827">
    <property type="entry name" value="IRON-SULFUR CLUSTER-BINDING PROTEIN-RELATED"/>
    <property type="match status" value="1"/>
</dbReference>
<reference evidence="5 6" key="2">
    <citation type="journal article" date="2012" name="Stand. Genomic Sci.">
        <title>Genome sequence of the moderately thermophilic, amino-acid-degrading and sulfur-reducing bacterium Thermovirga lienii type strain (Cas60314(T)).</title>
        <authorList>
            <person name="Goker M."/>
            <person name="Saunders E."/>
            <person name="Lapidus A."/>
            <person name="Nolan M."/>
            <person name="Lucas S."/>
            <person name="Hammon N."/>
            <person name="Deshpande S."/>
            <person name="Cheng J.F."/>
            <person name="Han C."/>
            <person name="Tapia R."/>
            <person name="Goodwin L.A."/>
            <person name="Pitluck S."/>
            <person name="Liolios K."/>
            <person name="Mavromatis K."/>
            <person name="Pagani I."/>
            <person name="Ivanova N."/>
            <person name="Mikhailova N."/>
            <person name="Pati A."/>
            <person name="Chen A."/>
            <person name="Palaniappan K."/>
            <person name="Land M."/>
            <person name="Chang Y.J."/>
            <person name="Jeffries C.D."/>
            <person name="Brambilla E.M."/>
            <person name="Rohde M."/>
            <person name="Spring S."/>
            <person name="Detter J.C."/>
            <person name="Woyke T."/>
            <person name="Bristow J."/>
            <person name="Eisen J.A."/>
            <person name="Markowitz V."/>
            <person name="Hugenholtz P."/>
            <person name="Kyrpides N.C."/>
            <person name="Klenk H.P."/>
        </authorList>
    </citation>
    <scope>NUCLEOTIDE SEQUENCE [LARGE SCALE GENOMIC DNA]</scope>
    <source>
        <strain evidence="6">ATCC BAA-1197 / DSM 17291 / Cas60314</strain>
    </source>
</reference>
<dbReference type="KEGG" id="tli:Tlie_0180"/>
<dbReference type="GO" id="GO:0051536">
    <property type="term" value="F:iron-sulfur cluster binding"/>
    <property type="evidence" value="ECO:0007669"/>
    <property type="project" value="UniProtKB-KW"/>
</dbReference>
<organism evidence="5 6">
    <name type="scientific">Thermovirga lienii (strain ATCC BAA-1197 / DSM 17291 / Cas60314)</name>
    <dbReference type="NCBI Taxonomy" id="580340"/>
    <lineage>
        <taxon>Bacteria</taxon>
        <taxon>Thermotogati</taxon>
        <taxon>Synergistota</taxon>
        <taxon>Synergistia</taxon>
        <taxon>Synergistales</taxon>
        <taxon>Thermovirgaceae</taxon>
        <taxon>Thermovirga</taxon>
    </lineage>
</organism>
<dbReference type="eggNOG" id="COG1600">
    <property type="taxonomic scope" value="Bacteria"/>
</dbReference>
<dbReference type="SUPFAM" id="SSF54862">
    <property type="entry name" value="4Fe-4S ferredoxins"/>
    <property type="match status" value="1"/>
</dbReference>
<dbReference type="Proteomes" id="UP000005868">
    <property type="component" value="Chromosome"/>
</dbReference>
<gene>
    <name evidence="5" type="ordered locus">Tlie_0180</name>
</gene>
<proteinExistence type="predicted"/>
<dbReference type="OrthoDB" id="9815745at2"/>
<dbReference type="InterPro" id="IPR017896">
    <property type="entry name" value="4Fe4S_Fe-S-bd"/>
</dbReference>
<evidence type="ECO:0000259" key="4">
    <source>
        <dbReference type="PROSITE" id="PS51379"/>
    </source>
</evidence>
<evidence type="ECO:0000313" key="6">
    <source>
        <dbReference type="Proteomes" id="UP000005868"/>
    </source>
</evidence>
<keyword evidence="1" id="KW-0479">Metal-binding</keyword>
<dbReference type="AlphaFoldDB" id="G7V697"/>
<sequence>MSFFEELKDTLIENGAALVGFADLHDVTPYSELPYGISIGFALDPEIISGITDGPTHEYARLYDHANRSLWSLGALAEEMILSKGGRVKNLPSTIDKVPENLRTALPHKTVATKSGLGWIGKCALLITKEYGSALRFTSLLTDLPLPVGEPITESRCGECRACLKACPVTAPSGKNWNSSFEREDFFNVWKCYEKTKIEASRPEIGKLICGMCIAACPYTKAYIKRSGAK</sequence>
<name>G7V697_THELD</name>
<evidence type="ECO:0000256" key="3">
    <source>
        <dbReference type="ARBA" id="ARBA00023014"/>
    </source>
</evidence>
<dbReference type="PROSITE" id="PS51379">
    <property type="entry name" value="4FE4S_FER_2"/>
    <property type="match status" value="1"/>
</dbReference>
<dbReference type="STRING" id="580340.Tlie_0180"/>
<dbReference type="HOGENOM" id="CLU_081793_1_0_0"/>
<reference evidence="6" key="1">
    <citation type="submission" date="2011-10" db="EMBL/GenBank/DDBJ databases">
        <title>The complete genome of chromosome of Thermovirga lienii DSM 17291.</title>
        <authorList>
            <consortium name="US DOE Joint Genome Institute (JGI-PGF)"/>
            <person name="Lucas S."/>
            <person name="Copeland A."/>
            <person name="Lapidus A."/>
            <person name="Glavina del Rio T."/>
            <person name="Dalin E."/>
            <person name="Tice H."/>
            <person name="Bruce D."/>
            <person name="Goodwin L."/>
            <person name="Pitluck S."/>
            <person name="Peters L."/>
            <person name="Mikhailova N."/>
            <person name="Saunders E."/>
            <person name="Kyrpides N."/>
            <person name="Mavromatis K."/>
            <person name="Ivanova N."/>
            <person name="Last F.I."/>
            <person name="Brettin T."/>
            <person name="Detter J.C."/>
            <person name="Han C."/>
            <person name="Larimer F."/>
            <person name="Land M."/>
            <person name="Hauser L."/>
            <person name="Markowitz V."/>
            <person name="Cheng J.-F."/>
            <person name="Hugenholtz P."/>
            <person name="Woyke T."/>
            <person name="Wu D."/>
            <person name="Spring S."/>
            <person name="Schroeder M."/>
            <person name="Brambilla E.-M."/>
            <person name="Klenk H.-P."/>
            <person name="Eisen J.A."/>
        </authorList>
    </citation>
    <scope>NUCLEOTIDE SEQUENCE [LARGE SCALE GENOMIC DNA]</scope>
    <source>
        <strain evidence="6">ATCC BAA-1197 / DSM 17291 / Cas60314</strain>
    </source>
</reference>
<dbReference type="PANTHER" id="PTHR42827:SF1">
    <property type="entry name" value="IRON-SULFUR CLUSTER-BINDING PROTEIN"/>
    <property type="match status" value="1"/>
</dbReference>
<dbReference type="EMBL" id="CP003096">
    <property type="protein sequence ID" value="AER65926.1"/>
    <property type="molecule type" value="Genomic_DNA"/>
</dbReference>
<protein>
    <submittedName>
        <fullName evidence="5">4Fe-4S binding domain-containing protein</fullName>
    </submittedName>
</protein>
<evidence type="ECO:0000256" key="2">
    <source>
        <dbReference type="ARBA" id="ARBA00023004"/>
    </source>
</evidence>
<evidence type="ECO:0000313" key="5">
    <source>
        <dbReference type="EMBL" id="AER65926.1"/>
    </source>
</evidence>